<dbReference type="Pfam" id="PF24035">
    <property type="entry name" value="DUF7344"/>
    <property type="match status" value="1"/>
</dbReference>
<feature type="region of interest" description="Disordered" evidence="1">
    <location>
        <begin position="1"/>
        <end position="20"/>
    </location>
</feature>
<evidence type="ECO:0000313" key="3">
    <source>
        <dbReference type="EMBL" id="GAA5043597.1"/>
    </source>
</evidence>
<sequence>MSNVPSDTFPETDADANRLKPTASTSLNRIFRACSDRARRETLIVLRTKDGPVSLSELASTIDGDTERARLSLVHVHLPMLDALGLVRWNRARECVEIATAPQEFRGLLDAIECER</sequence>
<name>A0AAV3UDE1_9EURY</name>
<dbReference type="InterPro" id="IPR036388">
    <property type="entry name" value="WH-like_DNA-bd_sf"/>
</dbReference>
<evidence type="ECO:0000259" key="2">
    <source>
        <dbReference type="Pfam" id="PF24035"/>
    </source>
</evidence>
<dbReference type="AlphaFoldDB" id="A0AAV3UDE1"/>
<dbReference type="InterPro" id="IPR036390">
    <property type="entry name" value="WH_DNA-bd_sf"/>
</dbReference>
<feature type="domain" description="DUF7344" evidence="2">
    <location>
        <begin position="31"/>
        <end position="97"/>
    </location>
</feature>
<evidence type="ECO:0000313" key="4">
    <source>
        <dbReference type="Proteomes" id="UP001501729"/>
    </source>
</evidence>
<dbReference type="Gene3D" id="1.10.10.10">
    <property type="entry name" value="Winged helix-like DNA-binding domain superfamily/Winged helix DNA-binding domain"/>
    <property type="match status" value="1"/>
</dbReference>
<keyword evidence="4" id="KW-1185">Reference proteome</keyword>
<gene>
    <name evidence="3" type="ORF">GCM10025751_08560</name>
</gene>
<dbReference type="SUPFAM" id="SSF46785">
    <property type="entry name" value="Winged helix' DNA-binding domain"/>
    <property type="match status" value="1"/>
</dbReference>
<organism evidence="3 4">
    <name type="scientific">Haladaptatus pallidirubidus</name>
    <dbReference type="NCBI Taxonomy" id="1008152"/>
    <lineage>
        <taxon>Archaea</taxon>
        <taxon>Methanobacteriati</taxon>
        <taxon>Methanobacteriota</taxon>
        <taxon>Stenosarchaea group</taxon>
        <taxon>Halobacteria</taxon>
        <taxon>Halobacteriales</taxon>
        <taxon>Haladaptataceae</taxon>
        <taxon>Haladaptatus</taxon>
    </lineage>
</organism>
<evidence type="ECO:0000256" key="1">
    <source>
        <dbReference type="SAM" id="MobiDB-lite"/>
    </source>
</evidence>
<dbReference type="EMBL" id="BAABKX010000001">
    <property type="protein sequence ID" value="GAA5043597.1"/>
    <property type="molecule type" value="Genomic_DNA"/>
</dbReference>
<reference evidence="3 4" key="1">
    <citation type="journal article" date="2019" name="Int. J. Syst. Evol. Microbiol.">
        <title>The Global Catalogue of Microorganisms (GCM) 10K type strain sequencing project: providing services to taxonomists for standard genome sequencing and annotation.</title>
        <authorList>
            <consortium name="The Broad Institute Genomics Platform"/>
            <consortium name="The Broad Institute Genome Sequencing Center for Infectious Disease"/>
            <person name="Wu L."/>
            <person name="Ma J."/>
        </authorList>
    </citation>
    <scope>NUCLEOTIDE SEQUENCE [LARGE SCALE GENOMIC DNA]</scope>
    <source>
        <strain evidence="3 4">JCM 17504</strain>
    </source>
</reference>
<protein>
    <recommendedName>
        <fullName evidence="2">DUF7344 domain-containing protein</fullName>
    </recommendedName>
</protein>
<comment type="caution">
    <text evidence="3">The sequence shown here is derived from an EMBL/GenBank/DDBJ whole genome shotgun (WGS) entry which is preliminary data.</text>
</comment>
<dbReference type="Proteomes" id="UP001501729">
    <property type="component" value="Unassembled WGS sequence"/>
</dbReference>
<proteinExistence type="predicted"/>
<dbReference type="InterPro" id="IPR055768">
    <property type="entry name" value="DUF7344"/>
</dbReference>
<accession>A0AAV3UDE1</accession>